<dbReference type="Proteomes" id="UP000018438">
    <property type="component" value="Unassembled WGS sequence"/>
</dbReference>
<proteinExistence type="predicted"/>
<sequence length="126" mass="14548">MKQDKAANTQDNIFEDVAQWESRNLGADESFVKAKGMSKKLKNLLNNRTSQKMQMISIRLPSTLIEDLKNIGEVEGIGYQALSREILQRFVDAENRKKFNDVVAQKRELQRQVELMEAQLKELKHA</sequence>
<protein>
    <recommendedName>
        <fullName evidence="4">Ribbon-helix-helix protein CopG domain-containing protein</fullName>
    </recommendedName>
</protein>
<dbReference type="RefSeq" id="WP_004811821.1">
    <property type="nucleotide sequence ID" value="NZ_KB849448.1"/>
</dbReference>
<keyword evidence="3" id="KW-1185">Reference proteome</keyword>
<dbReference type="EMBL" id="APPI01000005">
    <property type="protein sequence ID" value="ENV14664.1"/>
    <property type="molecule type" value="Genomic_DNA"/>
</dbReference>
<feature type="coiled-coil region" evidence="1">
    <location>
        <begin position="99"/>
        <end position="126"/>
    </location>
</feature>
<keyword evidence="1" id="KW-0175">Coiled coil</keyword>
<organism evidence="2 3">
    <name type="scientific">Acinetobacter schindleri NIPH 900</name>
    <dbReference type="NCBI Taxonomy" id="1217675"/>
    <lineage>
        <taxon>Bacteria</taxon>
        <taxon>Pseudomonadati</taxon>
        <taxon>Pseudomonadota</taxon>
        <taxon>Gammaproteobacteria</taxon>
        <taxon>Moraxellales</taxon>
        <taxon>Moraxellaceae</taxon>
        <taxon>Acinetobacter</taxon>
    </lineage>
</organism>
<dbReference type="PATRIC" id="fig|1217675.3.peg.132"/>
<evidence type="ECO:0000313" key="2">
    <source>
        <dbReference type="EMBL" id="ENV14664.1"/>
    </source>
</evidence>
<comment type="caution">
    <text evidence="2">The sequence shown here is derived from an EMBL/GenBank/DDBJ whole genome shotgun (WGS) entry which is preliminary data.</text>
</comment>
<evidence type="ECO:0000256" key="1">
    <source>
        <dbReference type="SAM" id="Coils"/>
    </source>
</evidence>
<reference evidence="2 3" key="1">
    <citation type="submission" date="2013-02" db="EMBL/GenBank/DDBJ databases">
        <title>The Genome Sequence of Acinetobacter schindleri NIPH 900.</title>
        <authorList>
            <consortium name="The Broad Institute Genome Sequencing Platform"/>
            <consortium name="The Broad Institute Genome Sequencing Center for Infectious Disease"/>
            <person name="Cerqueira G."/>
            <person name="Feldgarden M."/>
            <person name="Courvalin P."/>
            <person name="Perichon B."/>
            <person name="Grillot-Courvalin C."/>
            <person name="Clermont D."/>
            <person name="Rocha E."/>
            <person name="Yoon E.-J."/>
            <person name="Nemec A."/>
            <person name="Walker B."/>
            <person name="Young S.K."/>
            <person name="Zeng Q."/>
            <person name="Gargeya S."/>
            <person name="Fitzgerald M."/>
            <person name="Haas B."/>
            <person name="Abouelleil A."/>
            <person name="Alvarado L."/>
            <person name="Arachchi H.M."/>
            <person name="Berlin A.M."/>
            <person name="Chapman S.B."/>
            <person name="Dewar J."/>
            <person name="Goldberg J."/>
            <person name="Griggs A."/>
            <person name="Gujja S."/>
            <person name="Hansen M."/>
            <person name="Howarth C."/>
            <person name="Imamovic A."/>
            <person name="Larimer J."/>
            <person name="McCowan C."/>
            <person name="Murphy C."/>
            <person name="Neiman D."/>
            <person name="Pearson M."/>
            <person name="Priest M."/>
            <person name="Roberts A."/>
            <person name="Saif S."/>
            <person name="Shea T."/>
            <person name="Sisk P."/>
            <person name="Sykes S."/>
            <person name="Wortman J."/>
            <person name="Nusbaum C."/>
            <person name="Birren B."/>
        </authorList>
    </citation>
    <scope>NUCLEOTIDE SEQUENCE [LARGE SCALE GENOMIC DNA]</scope>
    <source>
        <strain evidence="2 3">NIPH 900</strain>
    </source>
</reference>
<gene>
    <name evidence="2" type="ORF">F965_00143</name>
</gene>
<evidence type="ECO:0000313" key="3">
    <source>
        <dbReference type="Proteomes" id="UP000018438"/>
    </source>
</evidence>
<accession>N8Y023</accession>
<dbReference type="HOGENOM" id="CLU_156499_0_0_6"/>
<name>N8Y023_9GAMM</name>
<dbReference type="AlphaFoldDB" id="N8Y023"/>
<evidence type="ECO:0008006" key="4">
    <source>
        <dbReference type="Google" id="ProtNLM"/>
    </source>
</evidence>